<dbReference type="CTD" id="41300"/>
<gene>
    <name evidence="3" type="primary">LOC107263837</name>
</gene>
<sequence length="510" mass="60011">MTREGSKTKESKKKTEHTTLVPKKILNIKVKALFKILLYAVAGPAILYGLFFLLIYYQNKFVHIEIKEVQIKDKKPLFWVYAKNPGREYLRHVFIVLERLGFEQGSNESDWDLLWAHDYPFRTLHAQLSNLKPHQKVNHFPGCGYITNKVDLSTSDGEYIPLSFKIPEDKDALLRYAIENPERSFVQKSNAHRGIEIRKIEQLNLTTEGSFVQEFIERPFLVDGYKFDIGVYTVITSIDPLRVYAYKGDVLFRFCPVKYYPFDPENLDKYVVGDDYLPIWNVPSLRKYYVDLGFSMKDSFDGYVKSKGKDPSKLWNNVNAAIRQISLMKERQIREVAKRFPNMRNFFEMVRFDFTLDENFNVYVMEANMSPNLSSAHYPPNQLLYEQVLFNLFALVGVGQRVRKDSLRMRNRMETEMEIADKNLVVLPEVCAACDDCFRVECQLCKPCFTEETRLILSQSYYEHHNRIDFQRIFPPPISRKMILKDYTLRNQLLVRWYQGKCELDSTWCG</sequence>
<keyword evidence="1" id="KW-0812">Transmembrane</keyword>
<dbReference type="GeneID" id="107263837"/>
<organism evidence="2 3">
    <name type="scientific">Cephus cinctus</name>
    <name type="common">Wheat stem sawfly</name>
    <dbReference type="NCBI Taxonomy" id="211228"/>
    <lineage>
        <taxon>Eukaryota</taxon>
        <taxon>Metazoa</taxon>
        <taxon>Ecdysozoa</taxon>
        <taxon>Arthropoda</taxon>
        <taxon>Hexapoda</taxon>
        <taxon>Insecta</taxon>
        <taxon>Pterygota</taxon>
        <taxon>Neoptera</taxon>
        <taxon>Endopterygota</taxon>
        <taxon>Hymenoptera</taxon>
        <taxon>Cephoidea</taxon>
        <taxon>Cephidae</taxon>
        <taxon>Cephus</taxon>
    </lineage>
</organism>
<dbReference type="PANTHER" id="PTHR47113">
    <property type="entry name" value="LD09343P"/>
    <property type="match status" value="1"/>
</dbReference>
<dbReference type="KEGG" id="ccin:107263837"/>
<feature type="transmembrane region" description="Helical" evidence="1">
    <location>
        <begin position="36"/>
        <end position="57"/>
    </location>
</feature>
<keyword evidence="2" id="KW-1185">Reference proteome</keyword>
<protein>
    <submittedName>
        <fullName evidence="3">Tubulin polyglutamylase TTLL6</fullName>
    </submittedName>
</protein>
<dbReference type="Proteomes" id="UP000694920">
    <property type="component" value="Unplaced"/>
</dbReference>
<dbReference type="AlphaFoldDB" id="A0AAJ7BJF9"/>
<dbReference type="PANTHER" id="PTHR47113:SF1">
    <property type="entry name" value="LD09343P"/>
    <property type="match status" value="1"/>
</dbReference>
<reference evidence="3" key="1">
    <citation type="submission" date="2025-08" db="UniProtKB">
        <authorList>
            <consortium name="RefSeq"/>
        </authorList>
    </citation>
    <scope>IDENTIFICATION</scope>
</reference>
<proteinExistence type="predicted"/>
<keyword evidence="1" id="KW-0472">Membrane</keyword>
<name>A0AAJ7BJF9_CEPCN</name>
<dbReference type="PROSITE" id="PS51221">
    <property type="entry name" value="TTL"/>
    <property type="match status" value="1"/>
</dbReference>
<dbReference type="Gene3D" id="3.30.470.20">
    <property type="entry name" value="ATP-grasp fold, B domain"/>
    <property type="match status" value="1"/>
</dbReference>
<dbReference type="RefSeq" id="XP_015586961.1">
    <property type="nucleotide sequence ID" value="XM_015731475.2"/>
</dbReference>
<evidence type="ECO:0000256" key="1">
    <source>
        <dbReference type="SAM" id="Phobius"/>
    </source>
</evidence>
<dbReference type="InterPro" id="IPR053317">
    <property type="entry name" value="Tubulin_polyglutamylase"/>
</dbReference>
<dbReference type="SUPFAM" id="SSF56059">
    <property type="entry name" value="Glutathione synthetase ATP-binding domain-like"/>
    <property type="match status" value="1"/>
</dbReference>
<dbReference type="Pfam" id="PF03133">
    <property type="entry name" value="TTL"/>
    <property type="match status" value="1"/>
</dbReference>
<evidence type="ECO:0000313" key="3">
    <source>
        <dbReference type="RefSeq" id="XP_015586961.1"/>
    </source>
</evidence>
<accession>A0AAJ7BJF9</accession>
<evidence type="ECO:0000313" key="2">
    <source>
        <dbReference type="Proteomes" id="UP000694920"/>
    </source>
</evidence>
<dbReference type="InterPro" id="IPR004344">
    <property type="entry name" value="TTL/TTLL_fam"/>
</dbReference>
<keyword evidence="1" id="KW-1133">Transmembrane helix</keyword>